<dbReference type="EMBL" id="RBXL01000001">
    <property type="protein sequence ID" value="RKT45555.1"/>
    <property type="molecule type" value="Genomic_DNA"/>
</dbReference>
<dbReference type="Proteomes" id="UP000274556">
    <property type="component" value="Unassembled WGS sequence"/>
</dbReference>
<protein>
    <submittedName>
        <fullName evidence="1">WbqC-like protein</fullName>
    </submittedName>
</protein>
<accession>A0A495VAS8</accession>
<comment type="caution">
    <text evidence="1">The sequence shown here is derived from an EMBL/GenBank/DDBJ whole genome shotgun (WGS) entry which is preliminary data.</text>
</comment>
<dbReference type="AlphaFoldDB" id="A0A495VAS8"/>
<sequence length="230" mass="26353">MRVAVMQPYFFPYIGYFQLVRNVDWFVFYDDVSYIKGGWINRNRVLVNSKPSYFTVRASGASPNKRITDVGWIDNSTQLLRTLHMAYARAPFYSETLKLVESCFECAGSTIADLAATSVRMISEHLGITTRFTRSSQQFSDSLGMERVQRLVAICHQTGSATYVNSSGGRALYNRAAFLEHGVELRFLAEHVEPYKQFDEHFVPSLSIIDVLMFNRRDRVLEMLDRASLD</sequence>
<evidence type="ECO:0000313" key="2">
    <source>
        <dbReference type="Proteomes" id="UP000274556"/>
    </source>
</evidence>
<dbReference type="Pfam" id="PF08889">
    <property type="entry name" value="WbqC"/>
    <property type="match status" value="1"/>
</dbReference>
<organism evidence="1 2">
    <name type="scientific">Thiocapsa rosea</name>
    <dbReference type="NCBI Taxonomy" id="69360"/>
    <lineage>
        <taxon>Bacteria</taxon>
        <taxon>Pseudomonadati</taxon>
        <taxon>Pseudomonadota</taxon>
        <taxon>Gammaproteobacteria</taxon>
        <taxon>Chromatiales</taxon>
        <taxon>Chromatiaceae</taxon>
        <taxon>Thiocapsa</taxon>
    </lineage>
</organism>
<evidence type="ECO:0000313" key="1">
    <source>
        <dbReference type="EMBL" id="RKT45555.1"/>
    </source>
</evidence>
<name>A0A495VAS8_9GAMM</name>
<keyword evidence="2" id="KW-1185">Reference proteome</keyword>
<dbReference type="InterPro" id="IPR014985">
    <property type="entry name" value="WbqC"/>
</dbReference>
<gene>
    <name evidence="1" type="ORF">BDD21_3019</name>
</gene>
<dbReference type="OrthoDB" id="3611744at2"/>
<reference evidence="1 2" key="1">
    <citation type="submission" date="2018-10" db="EMBL/GenBank/DDBJ databases">
        <title>Genomic Encyclopedia of Archaeal and Bacterial Type Strains, Phase II (KMG-II): from individual species to whole genera.</title>
        <authorList>
            <person name="Goeker M."/>
        </authorList>
    </citation>
    <scope>NUCLEOTIDE SEQUENCE [LARGE SCALE GENOMIC DNA]</scope>
    <source>
        <strain evidence="1 2">DSM 235</strain>
    </source>
</reference>
<proteinExistence type="predicted"/>